<keyword evidence="15" id="KW-0472">Membrane</keyword>
<reference evidence="22 23" key="1">
    <citation type="journal article" date="2017" name="Nat. Commun.">
        <title>Genome assembly with in vitro proximity ligation data and whole-genome triplication in lettuce.</title>
        <authorList>
            <person name="Reyes-Chin-Wo S."/>
            <person name="Wang Z."/>
            <person name="Yang X."/>
            <person name="Kozik A."/>
            <person name="Arikit S."/>
            <person name="Song C."/>
            <person name="Xia L."/>
            <person name="Froenicke L."/>
            <person name="Lavelle D.O."/>
            <person name="Truco M.J."/>
            <person name="Xia R."/>
            <person name="Zhu S."/>
            <person name="Xu C."/>
            <person name="Xu H."/>
            <person name="Xu X."/>
            <person name="Cox K."/>
            <person name="Korf I."/>
            <person name="Meyers B.C."/>
            <person name="Michelmore R.W."/>
        </authorList>
    </citation>
    <scope>NUCLEOTIDE SEQUENCE [LARGE SCALE GENOMIC DNA]</scope>
    <source>
        <strain evidence="23">cv. Salinas</strain>
        <tissue evidence="22">Seedlings</tissue>
    </source>
</reference>
<keyword evidence="7" id="KW-0808">Transferase</keyword>
<evidence type="ECO:0000256" key="11">
    <source>
        <dbReference type="ARBA" id="ARBA00022741"/>
    </source>
</evidence>
<keyword evidence="6" id="KW-0853">WD repeat</keyword>
<dbReference type="Pfam" id="PF00069">
    <property type="entry name" value="Pkinase"/>
    <property type="match status" value="1"/>
</dbReference>
<evidence type="ECO:0000256" key="2">
    <source>
        <dbReference type="ARBA" id="ARBA00008536"/>
    </source>
</evidence>
<evidence type="ECO:0000256" key="5">
    <source>
        <dbReference type="ARBA" id="ARBA00022527"/>
    </source>
</evidence>
<dbReference type="PANTHER" id="PTHR44083:SF5">
    <property type="entry name" value="PROTEIN TOPLESS-RELATED PROTEIN 2"/>
    <property type="match status" value="1"/>
</dbReference>
<dbReference type="PANTHER" id="PTHR44083">
    <property type="entry name" value="TOPLESS-RELATED PROTEIN 1-RELATED"/>
    <property type="match status" value="1"/>
</dbReference>
<evidence type="ECO:0008006" key="24">
    <source>
        <dbReference type="Google" id="ProtNLM"/>
    </source>
</evidence>
<evidence type="ECO:0000256" key="12">
    <source>
        <dbReference type="ARBA" id="ARBA00022777"/>
    </source>
</evidence>
<keyword evidence="5" id="KW-0723">Serine/threonine-protein kinase</keyword>
<keyword evidence="4" id="KW-1003">Cell membrane</keyword>
<evidence type="ECO:0000259" key="21">
    <source>
        <dbReference type="PROSITE" id="PS50897"/>
    </source>
</evidence>
<dbReference type="PROSITE" id="PS00108">
    <property type="entry name" value="PROTEIN_KINASE_ST"/>
    <property type="match status" value="1"/>
</dbReference>
<sequence>MSHIREFEHLKITLEAIKSATNNFCLENWIGRGGFGNVYKGEIVHSKGQSMVAFKRLDRAFGQGNPEFWKEITMLSLYKHENLVHLLGFCDESDEKILVYDYASNRSLDFHLNSNALTWTQRLKICIGMARGLAYLHNSVVDTHVRVLHRDIKSSNILLDENWNAKISDFGLSKFAKASKFTFLFTSAVGTLGYCDPLYAETGFLTKESDVYSFGVVLFEVLCGRLCICKNDDRPLTGLARECYEQKKIHTIIYGYIRDEINHNSLRAFTTIAYRCLKRDREERPSMTDIVRMLETALEYQINKQSWELPDIVDSFHLKALRLPDSMDASKVMRLTYTNSGLSLLALASNGVHKLWKWQQSELNPSGKSTASIVPQLWQPTNGALMSNDVNESKSAEESAACIALSKNDSYVMSASGGKVSLFNMMTFKVMATFMRPPPTATYLAFHPQDNDIVAIGREDSIIQIYNARLDEVIIELRGHQKQITGLAFSRTLLVSSGADAQASLFIWDLIGWEKKKSRSIQLPPGHSSSLVGKTTVQFHNDQLHLLVVHESQIAIYDHQLERLRLWSPRESLSAAISSAIYSCDGMLLYTGFSDGAVGVFDAETLRLRSRIAPSAFVSSSISRLEQESTFFFNMKYFEEQVQAGEWDEVEKYLCGFTKVEDNRYSLKIFFEIRKQKNDRAKAVEILVKDLKVFSTFNEELFKEITQLLTLDNFRQNEKLSDYGDTKSARSIMLVELKKLIEENPLLTEKLTLPVSIASQLLTLINQSSYRRAYPAVIASHPSDPNQFALVMSDGSVHVIEPADADPKWGGSTSQDDNAALPLPLPSSNPSNSALNSQPLDKQGT</sequence>
<dbReference type="InterPro" id="IPR006595">
    <property type="entry name" value="CTLH_C"/>
</dbReference>
<comment type="similarity">
    <text evidence="2">In the N-terminal section; belongs to the leguminous lectin family.</text>
</comment>
<dbReference type="InterPro" id="IPR015943">
    <property type="entry name" value="WD40/YVTN_repeat-like_dom_sf"/>
</dbReference>
<dbReference type="SMART" id="SM00220">
    <property type="entry name" value="S_TKc"/>
    <property type="match status" value="1"/>
</dbReference>
<keyword evidence="13 18" id="KW-0067">ATP-binding</keyword>
<comment type="caution">
    <text evidence="22">The sequence shown here is derived from an EMBL/GenBank/DDBJ whole genome shotgun (WGS) entry which is preliminary data.</text>
</comment>
<keyword evidence="12" id="KW-0418">Kinase</keyword>
<dbReference type="GO" id="GO:0005886">
    <property type="term" value="C:plasma membrane"/>
    <property type="evidence" value="ECO:0007669"/>
    <property type="project" value="UniProtKB-SubCell"/>
</dbReference>
<evidence type="ECO:0000256" key="3">
    <source>
        <dbReference type="ARBA" id="ARBA00010217"/>
    </source>
</evidence>
<dbReference type="GO" id="GO:0002229">
    <property type="term" value="P:defense response to oomycetes"/>
    <property type="evidence" value="ECO:0007669"/>
    <property type="project" value="UniProtKB-ARBA"/>
</dbReference>
<dbReference type="InterPro" id="IPR017441">
    <property type="entry name" value="Protein_kinase_ATP_BS"/>
</dbReference>
<keyword evidence="9" id="KW-0732">Signal</keyword>
<feature type="compositionally biased region" description="Low complexity" evidence="19">
    <location>
        <begin position="818"/>
        <end position="845"/>
    </location>
</feature>
<dbReference type="InterPro" id="IPR036322">
    <property type="entry name" value="WD40_repeat_dom_sf"/>
</dbReference>
<evidence type="ECO:0000256" key="6">
    <source>
        <dbReference type="ARBA" id="ARBA00022574"/>
    </source>
</evidence>
<evidence type="ECO:0000256" key="4">
    <source>
        <dbReference type="ARBA" id="ARBA00022475"/>
    </source>
</evidence>
<evidence type="ECO:0000256" key="18">
    <source>
        <dbReference type="PROSITE-ProRule" id="PRU10141"/>
    </source>
</evidence>
<gene>
    <name evidence="22" type="ORF">LSAT_V11C500251810</name>
</gene>
<dbReference type="PROSITE" id="PS50897">
    <property type="entry name" value="CTLH"/>
    <property type="match status" value="1"/>
</dbReference>
<keyword evidence="11 18" id="KW-0547">Nucleotide-binding</keyword>
<protein>
    <recommendedName>
        <fullName evidence="24">Protein kinase domain-containing protein</fullName>
    </recommendedName>
</protein>
<accession>A0A9R1VIV3</accession>
<dbReference type="InterPro" id="IPR054080">
    <property type="entry name" value="TPR1-like_2nd"/>
</dbReference>
<dbReference type="GO" id="GO:0005524">
    <property type="term" value="F:ATP binding"/>
    <property type="evidence" value="ECO:0007669"/>
    <property type="project" value="UniProtKB-UniRule"/>
</dbReference>
<feature type="binding site" evidence="18">
    <location>
        <position position="55"/>
    </location>
    <ligand>
        <name>ATP</name>
        <dbReference type="ChEBI" id="CHEBI:30616"/>
    </ligand>
</feature>
<evidence type="ECO:0000256" key="1">
    <source>
        <dbReference type="ARBA" id="ARBA00004251"/>
    </source>
</evidence>
<keyword evidence="14" id="KW-1133">Transmembrane helix</keyword>
<dbReference type="InterPro" id="IPR027728">
    <property type="entry name" value="Topless_fam"/>
</dbReference>
<dbReference type="PROSITE" id="PS50011">
    <property type="entry name" value="PROTEIN_KINASE_DOM"/>
    <property type="match status" value="1"/>
</dbReference>
<evidence type="ECO:0000313" key="23">
    <source>
        <dbReference type="Proteomes" id="UP000235145"/>
    </source>
</evidence>
<dbReference type="InterPro" id="IPR001680">
    <property type="entry name" value="WD40_rpt"/>
</dbReference>
<dbReference type="SMART" id="SM00668">
    <property type="entry name" value="CTLH"/>
    <property type="match status" value="1"/>
</dbReference>
<dbReference type="Proteomes" id="UP000235145">
    <property type="component" value="Unassembled WGS sequence"/>
</dbReference>
<feature type="domain" description="Protein kinase" evidence="20">
    <location>
        <begin position="24"/>
        <end position="298"/>
    </location>
</feature>
<evidence type="ECO:0000256" key="8">
    <source>
        <dbReference type="ARBA" id="ARBA00022692"/>
    </source>
</evidence>
<dbReference type="EMBL" id="NBSK02000005">
    <property type="protein sequence ID" value="KAJ0206159.1"/>
    <property type="molecule type" value="Genomic_DNA"/>
</dbReference>
<evidence type="ECO:0000256" key="19">
    <source>
        <dbReference type="SAM" id="MobiDB-lite"/>
    </source>
</evidence>
<dbReference type="InterPro" id="IPR000719">
    <property type="entry name" value="Prot_kinase_dom"/>
</dbReference>
<keyword evidence="8" id="KW-0812">Transmembrane</keyword>
<dbReference type="SUPFAM" id="SSF50978">
    <property type="entry name" value="WD40 repeat-like"/>
    <property type="match status" value="1"/>
</dbReference>
<evidence type="ECO:0000256" key="16">
    <source>
        <dbReference type="ARBA" id="ARBA00023170"/>
    </source>
</evidence>
<evidence type="ECO:0000256" key="15">
    <source>
        <dbReference type="ARBA" id="ARBA00023136"/>
    </source>
</evidence>
<feature type="domain" description="CTLH" evidence="21">
    <location>
        <begin position="631"/>
        <end position="677"/>
    </location>
</feature>
<evidence type="ECO:0000256" key="10">
    <source>
        <dbReference type="ARBA" id="ARBA00022737"/>
    </source>
</evidence>
<organism evidence="22 23">
    <name type="scientific">Lactuca sativa</name>
    <name type="common">Garden lettuce</name>
    <dbReference type="NCBI Taxonomy" id="4236"/>
    <lineage>
        <taxon>Eukaryota</taxon>
        <taxon>Viridiplantae</taxon>
        <taxon>Streptophyta</taxon>
        <taxon>Embryophyta</taxon>
        <taxon>Tracheophyta</taxon>
        <taxon>Spermatophyta</taxon>
        <taxon>Magnoliopsida</taxon>
        <taxon>eudicotyledons</taxon>
        <taxon>Gunneridae</taxon>
        <taxon>Pentapetalae</taxon>
        <taxon>asterids</taxon>
        <taxon>campanulids</taxon>
        <taxon>Asterales</taxon>
        <taxon>Asteraceae</taxon>
        <taxon>Cichorioideae</taxon>
        <taxon>Cichorieae</taxon>
        <taxon>Lactucinae</taxon>
        <taxon>Lactuca</taxon>
    </lineage>
</organism>
<keyword evidence="10" id="KW-0677">Repeat</keyword>
<evidence type="ECO:0000256" key="14">
    <source>
        <dbReference type="ARBA" id="ARBA00022989"/>
    </source>
</evidence>
<dbReference type="InterPro" id="IPR011009">
    <property type="entry name" value="Kinase-like_dom_sf"/>
</dbReference>
<evidence type="ECO:0000256" key="13">
    <source>
        <dbReference type="ARBA" id="ARBA00022840"/>
    </source>
</evidence>
<proteinExistence type="inferred from homology"/>
<dbReference type="GO" id="GO:0006355">
    <property type="term" value="P:regulation of DNA-templated transcription"/>
    <property type="evidence" value="ECO:0000318"/>
    <property type="project" value="GO_Central"/>
</dbReference>
<dbReference type="SUPFAM" id="SSF56112">
    <property type="entry name" value="Protein kinase-like (PK-like)"/>
    <property type="match status" value="1"/>
</dbReference>
<dbReference type="InterPro" id="IPR008271">
    <property type="entry name" value="Ser/Thr_kinase_AS"/>
</dbReference>
<dbReference type="Gene3D" id="1.10.510.10">
    <property type="entry name" value="Transferase(Phosphotransferase) domain 1"/>
    <property type="match status" value="1"/>
</dbReference>
<evidence type="ECO:0000259" key="20">
    <source>
        <dbReference type="PROSITE" id="PS50011"/>
    </source>
</evidence>
<dbReference type="FunFam" id="3.30.200.20:FF:000039">
    <property type="entry name" value="receptor-like protein kinase FERONIA"/>
    <property type="match status" value="1"/>
</dbReference>
<dbReference type="Gene3D" id="2.130.10.10">
    <property type="entry name" value="YVTN repeat-like/Quinoprotein amine dehydrogenase"/>
    <property type="match status" value="1"/>
</dbReference>
<comment type="subcellular location">
    <subcellularLocation>
        <location evidence="1">Cell membrane</location>
        <topology evidence="1">Single-pass type I membrane protein</topology>
    </subcellularLocation>
</comment>
<keyword evidence="17" id="KW-0325">Glycoprotein</keyword>
<name>A0A9R1VIV3_LACSA</name>
<keyword evidence="16" id="KW-0675">Receptor</keyword>
<evidence type="ECO:0000256" key="9">
    <source>
        <dbReference type="ARBA" id="ARBA00022729"/>
    </source>
</evidence>
<dbReference type="SMART" id="SM00320">
    <property type="entry name" value="WD40"/>
    <property type="match status" value="5"/>
</dbReference>
<comment type="similarity">
    <text evidence="3">In the C-terminal section; belongs to the protein kinase superfamily. Ser/Thr protein kinase family.</text>
</comment>
<dbReference type="Gene3D" id="3.30.200.20">
    <property type="entry name" value="Phosphorylase Kinase, domain 1"/>
    <property type="match status" value="1"/>
</dbReference>
<dbReference type="GO" id="GO:0004674">
    <property type="term" value="F:protein serine/threonine kinase activity"/>
    <property type="evidence" value="ECO:0007669"/>
    <property type="project" value="UniProtKB-KW"/>
</dbReference>
<evidence type="ECO:0000313" key="22">
    <source>
        <dbReference type="EMBL" id="KAJ0206159.1"/>
    </source>
</evidence>
<evidence type="ECO:0000256" key="7">
    <source>
        <dbReference type="ARBA" id="ARBA00022679"/>
    </source>
</evidence>
<dbReference type="PROSITE" id="PS00107">
    <property type="entry name" value="PROTEIN_KINASE_ATP"/>
    <property type="match status" value="1"/>
</dbReference>
<feature type="region of interest" description="Disordered" evidence="19">
    <location>
        <begin position="802"/>
        <end position="845"/>
    </location>
</feature>
<evidence type="ECO:0000256" key="17">
    <source>
        <dbReference type="ARBA" id="ARBA00023180"/>
    </source>
</evidence>
<dbReference type="Pfam" id="PF21889">
    <property type="entry name" value="TPR1-like_2nd"/>
    <property type="match status" value="1"/>
</dbReference>
<keyword evidence="23" id="KW-1185">Reference proteome</keyword>
<dbReference type="FunFam" id="1.10.510.10:FF:000240">
    <property type="entry name" value="Lectin-domain containing receptor kinase A4.3"/>
    <property type="match status" value="1"/>
</dbReference>
<dbReference type="AlphaFoldDB" id="A0A9R1VIV3"/>